<reference evidence="1 2" key="1">
    <citation type="submission" date="2020-08" db="EMBL/GenBank/DDBJ databases">
        <title>Genomic Encyclopedia of Type Strains, Phase IV (KMG-IV): sequencing the most valuable type-strain genomes for metagenomic binning, comparative biology and taxonomic classification.</title>
        <authorList>
            <person name="Goeker M."/>
        </authorList>
    </citation>
    <scope>NUCLEOTIDE SEQUENCE [LARGE SCALE GENOMIC DNA]</scope>
    <source>
        <strain evidence="1 2">DSM 23958</strain>
    </source>
</reference>
<gene>
    <name evidence="1" type="ORF">HNQ51_002833</name>
</gene>
<dbReference type="AlphaFoldDB" id="A0A840S9P9"/>
<accession>A0A840S9P9</accession>
<dbReference type="Proteomes" id="UP000554837">
    <property type="component" value="Unassembled WGS sequence"/>
</dbReference>
<dbReference type="OrthoDB" id="9973276at2"/>
<evidence type="ECO:0000313" key="2">
    <source>
        <dbReference type="Proteomes" id="UP000554837"/>
    </source>
</evidence>
<name>A0A840S9P9_9BURK</name>
<comment type="caution">
    <text evidence="1">The sequence shown here is derived from an EMBL/GenBank/DDBJ whole genome shotgun (WGS) entry which is preliminary data.</text>
</comment>
<protein>
    <submittedName>
        <fullName evidence="1">Uncharacterized protein</fullName>
    </submittedName>
</protein>
<sequence length="83" mass="9241">MNAGVSKEPVIPVLTEVVQAPAPAHFVPQGRSLGEQLDAWLIDQLPVLIHETMVELSPRFEQQMLDALMPRLLASLAQWQDDL</sequence>
<proteinExistence type="predicted"/>
<dbReference type="EMBL" id="JACHHO010000004">
    <property type="protein sequence ID" value="MBB5205514.1"/>
    <property type="molecule type" value="Genomic_DNA"/>
</dbReference>
<dbReference type="RefSeq" id="WP_138856557.1">
    <property type="nucleotide sequence ID" value="NZ_CP040709.1"/>
</dbReference>
<keyword evidence="2" id="KW-1185">Reference proteome</keyword>
<organism evidence="1 2">
    <name type="scientific">Inhella inkyongensis</name>
    <dbReference type="NCBI Taxonomy" id="392593"/>
    <lineage>
        <taxon>Bacteria</taxon>
        <taxon>Pseudomonadati</taxon>
        <taxon>Pseudomonadota</taxon>
        <taxon>Betaproteobacteria</taxon>
        <taxon>Burkholderiales</taxon>
        <taxon>Sphaerotilaceae</taxon>
        <taxon>Inhella</taxon>
    </lineage>
</organism>
<evidence type="ECO:0000313" key="1">
    <source>
        <dbReference type="EMBL" id="MBB5205514.1"/>
    </source>
</evidence>